<proteinExistence type="predicted"/>
<comment type="caution">
    <text evidence="2">The sequence shown here is derived from an EMBL/GenBank/DDBJ whole genome shotgun (WGS) entry which is preliminary data.</text>
</comment>
<dbReference type="AlphaFoldDB" id="A0A4S4LW35"/>
<reference evidence="2 3" key="1">
    <citation type="submission" date="2019-02" db="EMBL/GenBank/DDBJ databases">
        <title>Genome sequencing of the rare red list fungi Antrodiella citrinella (Flaviporus citrinellus).</title>
        <authorList>
            <person name="Buettner E."/>
            <person name="Kellner H."/>
        </authorList>
    </citation>
    <scope>NUCLEOTIDE SEQUENCE [LARGE SCALE GENOMIC DNA]</scope>
    <source>
        <strain evidence="2 3">DSM 108506</strain>
    </source>
</reference>
<gene>
    <name evidence="2" type="ORF">EUX98_g9601</name>
</gene>
<protein>
    <submittedName>
        <fullName evidence="2">Uncharacterized protein</fullName>
    </submittedName>
</protein>
<accession>A0A4S4LW35</accession>
<name>A0A4S4LW35_9APHY</name>
<dbReference type="EMBL" id="SGPM01000925">
    <property type="protein sequence ID" value="THH14540.1"/>
    <property type="molecule type" value="Genomic_DNA"/>
</dbReference>
<keyword evidence="3" id="KW-1185">Reference proteome</keyword>
<feature type="compositionally biased region" description="Basic and acidic residues" evidence="1">
    <location>
        <begin position="66"/>
        <end position="79"/>
    </location>
</feature>
<evidence type="ECO:0000313" key="3">
    <source>
        <dbReference type="Proteomes" id="UP000308730"/>
    </source>
</evidence>
<evidence type="ECO:0000256" key="1">
    <source>
        <dbReference type="SAM" id="MobiDB-lite"/>
    </source>
</evidence>
<organism evidence="2 3">
    <name type="scientific">Antrodiella citrinella</name>
    <dbReference type="NCBI Taxonomy" id="2447956"/>
    <lineage>
        <taxon>Eukaryota</taxon>
        <taxon>Fungi</taxon>
        <taxon>Dikarya</taxon>
        <taxon>Basidiomycota</taxon>
        <taxon>Agaricomycotina</taxon>
        <taxon>Agaricomycetes</taxon>
        <taxon>Polyporales</taxon>
        <taxon>Steccherinaceae</taxon>
        <taxon>Antrodiella</taxon>
    </lineage>
</organism>
<dbReference type="OrthoDB" id="2688210at2759"/>
<dbReference type="Proteomes" id="UP000308730">
    <property type="component" value="Unassembled WGS sequence"/>
</dbReference>
<feature type="region of interest" description="Disordered" evidence="1">
    <location>
        <begin position="66"/>
        <end position="98"/>
    </location>
</feature>
<evidence type="ECO:0000313" key="2">
    <source>
        <dbReference type="EMBL" id="THH14540.1"/>
    </source>
</evidence>
<sequence length="299" mass="34286">MDEPAERLEVNPYEQRCPDFTSAAFRGIRETMLAAQPDADPVAQMIAAWEAGNTNDKITWDAQVEADRVRREAEEREPQDPPGAPPVDEEPPLPSNPNDVFKFVEGTKVRNLPHKSCPYARSRLKDRKYIELFYFTLTGMKLTKISNASFGEGYGLVSTTDGLQFKSLTDLKAYKKVVHDENLSWSEVAQARSVLLHEMNTMGYPDAILNSFHAFFYNLEMHSVRHKTYGEQILVQYQADVRREFYDRLEQKRELFDIAIIDEAVMMQCEDKVRDRVEADRAATFARVRVTSCSNVQVC</sequence>